<dbReference type="STRING" id="1798377.A2872_01535"/>
<name>A0A1F5Z493_9BACT</name>
<sequence>MTQSLNEAAKMVEEEIRQLPFGPSLLTILVFTELARLGEGIDPELSARIAIAAGEEAKERMTVRNNVKL</sequence>
<dbReference type="AlphaFoldDB" id="A0A1F5Z493"/>
<dbReference type="Proteomes" id="UP000178681">
    <property type="component" value="Unassembled WGS sequence"/>
</dbReference>
<reference evidence="1 2" key="1">
    <citation type="journal article" date="2016" name="Nat. Commun.">
        <title>Thousands of microbial genomes shed light on interconnected biogeochemical processes in an aquifer system.</title>
        <authorList>
            <person name="Anantharaman K."/>
            <person name="Brown C.T."/>
            <person name="Hug L.A."/>
            <person name="Sharon I."/>
            <person name="Castelle C.J."/>
            <person name="Probst A.J."/>
            <person name="Thomas B.C."/>
            <person name="Singh A."/>
            <person name="Wilkins M.J."/>
            <person name="Karaoz U."/>
            <person name="Brodie E.L."/>
            <person name="Williams K.H."/>
            <person name="Hubbard S.S."/>
            <person name="Banfield J.F."/>
        </authorList>
    </citation>
    <scope>NUCLEOTIDE SEQUENCE [LARGE SCALE GENOMIC DNA]</scope>
</reference>
<organism evidence="1 2">
    <name type="scientific">Candidatus Gottesmanbacteria bacterium RIFCSPHIGHO2_01_FULL_42_12</name>
    <dbReference type="NCBI Taxonomy" id="1798377"/>
    <lineage>
        <taxon>Bacteria</taxon>
        <taxon>Candidatus Gottesmaniibacteriota</taxon>
    </lineage>
</organism>
<gene>
    <name evidence="1" type="ORF">A2872_01535</name>
</gene>
<dbReference type="EMBL" id="MFJG01000009">
    <property type="protein sequence ID" value="OGG07269.1"/>
    <property type="molecule type" value="Genomic_DNA"/>
</dbReference>
<proteinExistence type="predicted"/>
<comment type="caution">
    <text evidence="1">The sequence shown here is derived from an EMBL/GenBank/DDBJ whole genome shotgun (WGS) entry which is preliminary data.</text>
</comment>
<evidence type="ECO:0000313" key="1">
    <source>
        <dbReference type="EMBL" id="OGG07269.1"/>
    </source>
</evidence>
<evidence type="ECO:0000313" key="2">
    <source>
        <dbReference type="Proteomes" id="UP000178681"/>
    </source>
</evidence>
<protein>
    <submittedName>
        <fullName evidence="1">Uncharacterized protein</fullName>
    </submittedName>
</protein>
<accession>A0A1F5Z493</accession>